<dbReference type="Gene3D" id="3.30.160.60">
    <property type="entry name" value="Classic Zinc Finger"/>
    <property type="match status" value="1"/>
</dbReference>
<dbReference type="PANTHER" id="PTHR46451:SF1">
    <property type="entry name" value="RAS-RESPONSIVE ELEMENT-BINDING PROTEIN 1"/>
    <property type="match status" value="1"/>
</dbReference>
<name>A0A813NX62_9BILA</name>
<dbReference type="AlphaFoldDB" id="A0A813NX62"/>
<evidence type="ECO:0000256" key="2">
    <source>
        <dbReference type="SAM" id="MobiDB-lite"/>
    </source>
</evidence>
<feature type="compositionally biased region" description="Polar residues" evidence="2">
    <location>
        <begin position="704"/>
        <end position="713"/>
    </location>
</feature>
<dbReference type="Proteomes" id="UP000677228">
    <property type="component" value="Unassembled WGS sequence"/>
</dbReference>
<gene>
    <name evidence="5" type="ORF">GPM918_LOCUS534</name>
    <name evidence="4" type="ORF">OVA965_LOCUS787</name>
    <name evidence="7" type="ORF">SRO942_LOCUS535</name>
    <name evidence="6" type="ORF">TMI583_LOCUS787</name>
</gene>
<feature type="region of interest" description="Disordered" evidence="2">
    <location>
        <begin position="565"/>
        <end position="746"/>
    </location>
</feature>
<evidence type="ECO:0000259" key="3">
    <source>
        <dbReference type="PROSITE" id="PS50157"/>
    </source>
</evidence>
<dbReference type="InterPro" id="IPR052795">
    <property type="entry name" value="RREB1"/>
</dbReference>
<feature type="compositionally biased region" description="Acidic residues" evidence="2">
    <location>
        <begin position="736"/>
        <end position="745"/>
    </location>
</feature>
<feature type="compositionally biased region" description="Polar residues" evidence="2">
    <location>
        <begin position="610"/>
        <end position="632"/>
    </location>
</feature>
<dbReference type="GO" id="GO:0005634">
    <property type="term" value="C:nucleus"/>
    <property type="evidence" value="ECO:0007669"/>
    <property type="project" value="TreeGrafter"/>
</dbReference>
<evidence type="ECO:0000313" key="7">
    <source>
        <dbReference type="EMBL" id="CAF3524614.1"/>
    </source>
</evidence>
<accession>A0A813NX62</accession>
<dbReference type="PROSITE" id="PS00028">
    <property type="entry name" value="ZINC_FINGER_C2H2_1"/>
    <property type="match status" value="3"/>
</dbReference>
<feature type="region of interest" description="Disordered" evidence="2">
    <location>
        <begin position="144"/>
        <end position="165"/>
    </location>
</feature>
<dbReference type="GO" id="GO:0001228">
    <property type="term" value="F:DNA-binding transcription activator activity, RNA polymerase II-specific"/>
    <property type="evidence" value="ECO:0007669"/>
    <property type="project" value="TreeGrafter"/>
</dbReference>
<dbReference type="OrthoDB" id="10049810at2759"/>
<protein>
    <recommendedName>
        <fullName evidence="3">C2H2-type domain-containing protein</fullName>
    </recommendedName>
</protein>
<reference evidence="5" key="1">
    <citation type="submission" date="2021-02" db="EMBL/GenBank/DDBJ databases">
        <authorList>
            <person name="Nowell W R."/>
        </authorList>
    </citation>
    <scope>NUCLEOTIDE SEQUENCE</scope>
</reference>
<dbReference type="Proteomes" id="UP000682733">
    <property type="component" value="Unassembled WGS sequence"/>
</dbReference>
<feature type="domain" description="C2H2-type" evidence="3">
    <location>
        <begin position="225"/>
        <end position="252"/>
    </location>
</feature>
<feature type="region of interest" description="Disordered" evidence="2">
    <location>
        <begin position="541"/>
        <end position="560"/>
    </location>
</feature>
<keyword evidence="1" id="KW-0863">Zinc-finger</keyword>
<feature type="compositionally biased region" description="Low complexity" evidence="2">
    <location>
        <begin position="1"/>
        <end position="21"/>
    </location>
</feature>
<dbReference type="Proteomes" id="UP000681722">
    <property type="component" value="Unassembled WGS sequence"/>
</dbReference>
<feature type="compositionally biased region" description="Low complexity" evidence="2">
    <location>
        <begin position="653"/>
        <end position="685"/>
    </location>
</feature>
<feature type="compositionally biased region" description="Polar residues" evidence="2">
    <location>
        <begin position="576"/>
        <end position="585"/>
    </location>
</feature>
<feature type="compositionally biased region" description="Basic residues" evidence="2">
    <location>
        <begin position="144"/>
        <end position="154"/>
    </location>
</feature>
<evidence type="ECO:0000313" key="5">
    <source>
        <dbReference type="EMBL" id="CAF0745874.1"/>
    </source>
</evidence>
<keyword evidence="8" id="KW-1185">Reference proteome</keyword>
<feature type="region of interest" description="Disordered" evidence="2">
    <location>
        <begin position="1"/>
        <end position="24"/>
    </location>
</feature>
<dbReference type="EMBL" id="CAJOBA010000121">
    <property type="protein sequence ID" value="CAF3506091.1"/>
    <property type="molecule type" value="Genomic_DNA"/>
</dbReference>
<dbReference type="PANTHER" id="PTHR46451">
    <property type="entry name" value="RAS-RESPONSIVE ELEMENT-BINDING PROTEIN 1"/>
    <property type="match status" value="1"/>
</dbReference>
<dbReference type="GO" id="GO:0008270">
    <property type="term" value="F:zinc ion binding"/>
    <property type="evidence" value="ECO:0007669"/>
    <property type="project" value="UniProtKB-KW"/>
</dbReference>
<feature type="compositionally biased region" description="Polar residues" evidence="2">
    <location>
        <begin position="60"/>
        <end position="69"/>
    </location>
</feature>
<sequence>MFLNNTITRSASSTTASLESSGNQSIDKPALVNRFLSFDESSSSSSTTTTTVRKRDTKRQTSNIEKTSNQQSNQLFEFIEDTLTDDNSNSSIECTQCSKLLASEFGLIRHFDMHHPTLSVLCSQCHIVFKSHRALKSHIHRNHSKTLHHHHSRHHDTPEQSSSRYNTRTMATTTTTSTSLSYLPNYSYISSYLVVAFSSKQFPIIAKLACEQERLPLGVLTSKLYQCIQCSRSFPCSRTLKYHSVTHHGHSKVPTCSDALEYIISQLEDENIQMSYEVLDTIIKIIETTEQKTKQEMMVKPQLHHSPLTTPTARTVMICSSTEITTTGGGGDDDSGFGSEYYLSPISDIVEFNLSVSATCQYLKSTSNIFNEQQQQQQDLLHSFSSQRYSTEQDMNDFDASSSLLSSYAYQFGLIDKRLSQKLTKIKLQQQRSIHPQCLHAAKTCANLCVSNLSSYNELIENYPFNSQITSIPKGSLGQIVPKLPAKRPPLLAISVPVLLSPSSPTSTTTITLSNEQSTAMKRKYQKQNRATDTQLVPVMSNSQFTQETEKKNSDIFPAEDKSIHLNGRINRNHSRSNVNKNSPKTKTEEQQETPKLLMKTPKKRRFDTIDTSVTTRKRFQTSQPSNSQSISKKPLFPKSMLSRNLSKEKLRSLSPSSVSSTSTRCSTIISSSSSTSVSKTSPTSVYKRHRRTRIPSPVMKTPISLTTKVQKSSRVRVEEKQKKTSKQKSIRANDEQENEDDDNEVLSTYQRNKRYASNGSNHSIEYVQTIELNNIENTRDVINTTDCAIIDLEKNERFEHPTSPETVNNGDDEIVICDSPSPKRKYSSTPSTFIKKNGLINNQNNSKINRQTVHNDEDDILFRCKVCADILYGRKNFANHVFNTHPTLLKQNLAKKQLTTTR</sequence>
<dbReference type="EMBL" id="CAJNOK010000121">
    <property type="protein sequence ID" value="CAF0730826.1"/>
    <property type="molecule type" value="Genomic_DNA"/>
</dbReference>
<comment type="caution">
    <text evidence="5">The sequence shown here is derived from an EMBL/GenBank/DDBJ whole genome shotgun (WGS) entry which is preliminary data.</text>
</comment>
<dbReference type="InterPro" id="IPR013087">
    <property type="entry name" value="Znf_C2H2_type"/>
</dbReference>
<feature type="compositionally biased region" description="Low complexity" evidence="2">
    <location>
        <begin position="41"/>
        <end position="51"/>
    </location>
</feature>
<dbReference type="EMBL" id="CAJNOQ010000042">
    <property type="protein sequence ID" value="CAF0745874.1"/>
    <property type="molecule type" value="Genomic_DNA"/>
</dbReference>
<dbReference type="GO" id="GO:0000978">
    <property type="term" value="F:RNA polymerase II cis-regulatory region sequence-specific DNA binding"/>
    <property type="evidence" value="ECO:0007669"/>
    <property type="project" value="TreeGrafter"/>
</dbReference>
<evidence type="ECO:0000256" key="1">
    <source>
        <dbReference type="PROSITE-ProRule" id="PRU00042"/>
    </source>
</evidence>
<dbReference type="PROSITE" id="PS50157">
    <property type="entry name" value="ZINC_FINGER_C2H2_2"/>
    <property type="match status" value="1"/>
</dbReference>
<dbReference type="Proteomes" id="UP000663829">
    <property type="component" value="Unassembled WGS sequence"/>
</dbReference>
<evidence type="ECO:0000313" key="6">
    <source>
        <dbReference type="EMBL" id="CAF3506091.1"/>
    </source>
</evidence>
<proteinExistence type="predicted"/>
<keyword evidence="1" id="KW-0862">Zinc</keyword>
<organism evidence="5 8">
    <name type="scientific">Didymodactylos carnosus</name>
    <dbReference type="NCBI Taxonomy" id="1234261"/>
    <lineage>
        <taxon>Eukaryota</taxon>
        <taxon>Metazoa</taxon>
        <taxon>Spiralia</taxon>
        <taxon>Gnathifera</taxon>
        <taxon>Rotifera</taxon>
        <taxon>Eurotatoria</taxon>
        <taxon>Bdelloidea</taxon>
        <taxon>Philodinida</taxon>
        <taxon>Philodinidae</taxon>
        <taxon>Didymodactylos</taxon>
    </lineage>
</organism>
<dbReference type="EMBL" id="CAJOBC010000042">
    <property type="protein sequence ID" value="CAF3524614.1"/>
    <property type="molecule type" value="Genomic_DNA"/>
</dbReference>
<keyword evidence="1" id="KW-0479">Metal-binding</keyword>
<feature type="region of interest" description="Disordered" evidence="2">
    <location>
        <begin position="40"/>
        <end position="69"/>
    </location>
</feature>
<evidence type="ECO:0000313" key="8">
    <source>
        <dbReference type="Proteomes" id="UP000663829"/>
    </source>
</evidence>
<feature type="compositionally biased region" description="Basic and acidic residues" evidence="2">
    <location>
        <begin position="548"/>
        <end position="560"/>
    </location>
</feature>
<evidence type="ECO:0000313" key="4">
    <source>
        <dbReference type="EMBL" id="CAF0730826.1"/>
    </source>
</evidence>
<dbReference type="SMART" id="SM00355">
    <property type="entry name" value="ZnF_C2H2"/>
    <property type="match status" value="4"/>
</dbReference>